<dbReference type="PROSITE" id="PS00163">
    <property type="entry name" value="FUMARATE_LYASES"/>
    <property type="match status" value="1"/>
</dbReference>
<evidence type="ECO:0000313" key="18">
    <source>
        <dbReference type="Proteomes" id="UP001359886"/>
    </source>
</evidence>
<dbReference type="PANTHER" id="PTHR43411">
    <property type="entry name" value="ADENYLOSUCCINATE LYASE"/>
    <property type="match status" value="1"/>
</dbReference>
<evidence type="ECO:0000256" key="8">
    <source>
        <dbReference type="ARBA" id="ARBA00024477"/>
    </source>
</evidence>
<evidence type="ECO:0000313" key="17">
    <source>
        <dbReference type="EMBL" id="MEJ8566661.1"/>
    </source>
</evidence>
<feature type="domain" description="Adenylosuccinate lyase PurB C-terminal" evidence="16">
    <location>
        <begin position="332"/>
        <end position="446"/>
    </location>
</feature>
<feature type="region of interest" description="Disordered" evidence="14">
    <location>
        <begin position="456"/>
        <end position="479"/>
    </location>
</feature>
<dbReference type="Gene3D" id="1.10.275.10">
    <property type="entry name" value="Fumarase/aspartase (N-terminal domain)"/>
    <property type="match status" value="1"/>
</dbReference>
<comment type="catalytic activity">
    <reaction evidence="11">
        <text>N(6)-(1,2-dicarboxyethyl)-AMP = fumarate + AMP</text>
        <dbReference type="Rhea" id="RHEA:16853"/>
        <dbReference type="ChEBI" id="CHEBI:29806"/>
        <dbReference type="ChEBI" id="CHEBI:57567"/>
        <dbReference type="ChEBI" id="CHEBI:456215"/>
        <dbReference type="EC" id="4.3.2.2"/>
    </reaction>
    <physiologicalReaction direction="left-to-right" evidence="11">
        <dbReference type="Rhea" id="RHEA:16854"/>
    </physiologicalReaction>
</comment>
<organism evidence="17 18">
    <name type="scientific">Elongatibacter sediminis</name>
    <dbReference type="NCBI Taxonomy" id="3119006"/>
    <lineage>
        <taxon>Bacteria</taxon>
        <taxon>Pseudomonadati</taxon>
        <taxon>Pseudomonadota</taxon>
        <taxon>Gammaproteobacteria</taxon>
        <taxon>Chromatiales</taxon>
        <taxon>Wenzhouxiangellaceae</taxon>
        <taxon>Elongatibacter</taxon>
    </lineage>
</organism>
<feature type="compositionally biased region" description="Polar residues" evidence="14">
    <location>
        <begin position="470"/>
        <end position="479"/>
    </location>
</feature>
<dbReference type="AlphaFoldDB" id="A0AAW9RFX0"/>
<comment type="caution">
    <text evidence="17">The sequence shown here is derived from an EMBL/GenBank/DDBJ whole genome shotgun (WGS) entry which is preliminary data.</text>
</comment>
<sequence>MLDLSELTALAPVDGRYGAKTADLRPYCSEYGLIRRRVIVEVRWFQALSAHPGIGELPTLTDAAHEFLERLLQTFGPEEAAAIKRLEATTNHDVKAVEYFLKQRFEENPELGRRSEFLHFACTSEDINNLAYALMLRDLHREILAPQTEAVAADVATLARSLADCPMLSRTHGQPASPTTVGKEVANVLRRIERQRKQIGAQQFLGKMNGAVGNYNAHLVAYPDVDWPALSREFVTSLGLDWNSHTTQIEPHDWMAELFHAQVRLNTVLLDLCRDVWGYISLGYFRQRTVAGEIGSSTMPHKVNPIDFENAEGNLGLANALLAHLAEKLPVSRWQRDLTDSTTLRSLGSAYGHVAIALASLTKGLSKLEANETAMQADLDDNWEVLAEPVQTVMRRFGLDNPYERLKELTRGKRVGATEFRAFIETLEIPDVERQRLLELTPARYVGYAADLARQAAAQADGEEPDGRTGNDSLPETGT</sequence>
<dbReference type="Gene3D" id="1.10.40.30">
    <property type="entry name" value="Fumarase/aspartase (C-terminal domain)"/>
    <property type="match status" value="1"/>
</dbReference>
<dbReference type="CDD" id="cd01598">
    <property type="entry name" value="PurB"/>
    <property type="match status" value="1"/>
</dbReference>
<reference evidence="17 18" key="1">
    <citation type="submission" date="2024-02" db="EMBL/GenBank/DDBJ databases">
        <title>A novel Wenzhouxiangellaceae bacterium, isolated from coastal sediments.</title>
        <authorList>
            <person name="Du Z.-J."/>
            <person name="Ye Y.-Q."/>
            <person name="Zhang X.-Y."/>
        </authorList>
    </citation>
    <scope>NUCLEOTIDE SEQUENCE [LARGE SCALE GENOMIC DNA]</scope>
    <source>
        <strain evidence="17 18">CH-27</strain>
    </source>
</reference>
<dbReference type="GO" id="GO:0006188">
    <property type="term" value="P:IMP biosynthetic process"/>
    <property type="evidence" value="ECO:0007669"/>
    <property type="project" value="InterPro"/>
</dbReference>
<comment type="catalytic activity">
    <reaction evidence="8">
        <text>(2S)-2-[5-amino-1-(5-phospho-beta-D-ribosyl)imidazole-4-carboxamido]succinate = 5-amino-1-(5-phospho-beta-D-ribosyl)imidazole-4-carboxamide + fumarate</text>
        <dbReference type="Rhea" id="RHEA:23920"/>
        <dbReference type="ChEBI" id="CHEBI:29806"/>
        <dbReference type="ChEBI" id="CHEBI:58443"/>
        <dbReference type="ChEBI" id="CHEBI:58475"/>
        <dbReference type="EC" id="4.3.2.2"/>
    </reaction>
    <physiologicalReaction direction="left-to-right" evidence="8">
        <dbReference type="Rhea" id="RHEA:23921"/>
    </physiologicalReaction>
</comment>
<comment type="function">
    <text evidence="9">Catalyzes two reactions in de novo purine nucleotide biosynthesis. Catalyzes the breakdown of 5-aminoimidazole- (N-succinylocarboxamide) ribotide (SAICAR or 2-[5-amino-1-(5-phospho-beta-D-ribosyl)imidazole-4-carboxamido]succinate) to 5-aminoimidazole-4-carboxamide ribotide (AICAR or 5-amino-1-(5-phospho-beta-D-ribosyl)imidazole-4-carboxamide) and fumarate, and of adenylosuccinate (ADS or N(6)-(1,2-dicarboxyethyl)-AMP) to adenosine monophosphate (AMP) and fumarate.</text>
</comment>
<keyword evidence="6 13" id="KW-0658">Purine biosynthesis</keyword>
<dbReference type="NCBIfam" id="TIGR00928">
    <property type="entry name" value="purB"/>
    <property type="match status" value="1"/>
</dbReference>
<dbReference type="InterPro" id="IPR024083">
    <property type="entry name" value="Fumarase/histidase_N"/>
</dbReference>
<proteinExistence type="inferred from homology"/>
<evidence type="ECO:0000256" key="6">
    <source>
        <dbReference type="ARBA" id="ARBA00022755"/>
    </source>
</evidence>
<evidence type="ECO:0000259" key="16">
    <source>
        <dbReference type="Pfam" id="PF08328"/>
    </source>
</evidence>
<dbReference type="EC" id="4.3.2.2" evidence="4 12"/>
<evidence type="ECO:0000256" key="5">
    <source>
        <dbReference type="ARBA" id="ARBA00017058"/>
    </source>
</evidence>
<dbReference type="EMBL" id="JAZHOG010000002">
    <property type="protein sequence ID" value="MEJ8566661.1"/>
    <property type="molecule type" value="Genomic_DNA"/>
</dbReference>
<evidence type="ECO:0000256" key="1">
    <source>
        <dbReference type="ARBA" id="ARBA00004706"/>
    </source>
</evidence>
<dbReference type="Pfam" id="PF08328">
    <property type="entry name" value="ASL_C"/>
    <property type="match status" value="1"/>
</dbReference>
<dbReference type="InterPro" id="IPR004769">
    <property type="entry name" value="Pur_lyase"/>
</dbReference>
<evidence type="ECO:0000256" key="2">
    <source>
        <dbReference type="ARBA" id="ARBA00004734"/>
    </source>
</evidence>
<dbReference type="InterPro" id="IPR022761">
    <property type="entry name" value="Fumarate_lyase_N"/>
</dbReference>
<comment type="similarity">
    <text evidence="3 13">Belongs to the lyase 1 family. Adenylosuccinate lyase subfamily.</text>
</comment>
<dbReference type="PRINTS" id="PR00149">
    <property type="entry name" value="FUMRATELYASE"/>
</dbReference>
<dbReference type="Gene3D" id="1.20.200.10">
    <property type="entry name" value="Fumarase/aspartase (Central domain)"/>
    <property type="match status" value="1"/>
</dbReference>
<feature type="domain" description="Fumarate lyase N-terminal" evidence="15">
    <location>
        <begin position="15"/>
        <end position="313"/>
    </location>
</feature>
<dbReference type="InterPro" id="IPR008948">
    <property type="entry name" value="L-Aspartase-like"/>
</dbReference>
<dbReference type="InterPro" id="IPR020557">
    <property type="entry name" value="Fumarate_lyase_CS"/>
</dbReference>
<evidence type="ECO:0000256" key="13">
    <source>
        <dbReference type="RuleBase" id="RU361172"/>
    </source>
</evidence>
<keyword evidence="18" id="KW-1185">Reference proteome</keyword>
<dbReference type="InterPro" id="IPR047136">
    <property type="entry name" value="PurB_bact"/>
</dbReference>
<dbReference type="NCBIfam" id="NF006764">
    <property type="entry name" value="PRK09285.1"/>
    <property type="match status" value="1"/>
</dbReference>
<evidence type="ECO:0000259" key="15">
    <source>
        <dbReference type="Pfam" id="PF00206"/>
    </source>
</evidence>
<evidence type="ECO:0000256" key="10">
    <source>
        <dbReference type="ARBA" id="ARBA00030717"/>
    </source>
</evidence>
<comment type="pathway">
    <text evidence="2 13">Purine metabolism; AMP biosynthesis via de novo pathway; AMP from IMP: step 2/2.</text>
</comment>
<dbReference type="InterPro" id="IPR000362">
    <property type="entry name" value="Fumarate_lyase_fam"/>
</dbReference>
<dbReference type="FunFam" id="1.20.200.10:FF:000004">
    <property type="entry name" value="Adenylosuccinate lyase"/>
    <property type="match status" value="1"/>
</dbReference>
<dbReference type="GO" id="GO:0005829">
    <property type="term" value="C:cytosol"/>
    <property type="evidence" value="ECO:0007669"/>
    <property type="project" value="TreeGrafter"/>
</dbReference>
<gene>
    <name evidence="17" type="primary">purB</name>
    <name evidence="17" type="ORF">V3330_03385</name>
</gene>
<evidence type="ECO:0000256" key="3">
    <source>
        <dbReference type="ARBA" id="ARBA00008273"/>
    </source>
</evidence>
<name>A0AAW9RFX0_9GAMM</name>
<evidence type="ECO:0000256" key="14">
    <source>
        <dbReference type="SAM" id="MobiDB-lite"/>
    </source>
</evidence>
<dbReference type="Proteomes" id="UP001359886">
    <property type="component" value="Unassembled WGS sequence"/>
</dbReference>
<protein>
    <recommendedName>
        <fullName evidence="5 12">Adenylosuccinate lyase</fullName>
        <shortName evidence="13">ASL</shortName>
        <ecNumber evidence="4 12">4.3.2.2</ecNumber>
    </recommendedName>
    <alternativeName>
        <fullName evidence="10 13">Adenylosuccinase</fullName>
    </alternativeName>
</protein>
<comment type="pathway">
    <text evidence="1 13">Purine metabolism; IMP biosynthesis via de novo pathway; 5-amino-1-(5-phospho-D-ribosyl)imidazole-4-carboxamide from 5-amino-1-(5-phospho-D-ribosyl)imidazole-4-carboxylate: step 2/2.</text>
</comment>
<evidence type="ECO:0000256" key="4">
    <source>
        <dbReference type="ARBA" id="ARBA00012339"/>
    </source>
</evidence>
<evidence type="ECO:0000256" key="12">
    <source>
        <dbReference type="NCBIfam" id="TIGR00928"/>
    </source>
</evidence>
<accession>A0AAW9RFX0</accession>
<dbReference type="GO" id="GO:0004018">
    <property type="term" value="F:N6-(1,2-dicarboxyethyl)AMP AMP-lyase (fumarate-forming) activity"/>
    <property type="evidence" value="ECO:0007669"/>
    <property type="project" value="UniProtKB-UniRule"/>
</dbReference>
<evidence type="ECO:0000256" key="7">
    <source>
        <dbReference type="ARBA" id="ARBA00023239"/>
    </source>
</evidence>
<dbReference type="RefSeq" id="WP_354693983.1">
    <property type="nucleotide sequence ID" value="NZ_JAZHOG010000002.1"/>
</dbReference>
<dbReference type="InterPro" id="IPR013539">
    <property type="entry name" value="PurB_C"/>
</dbReference>
<dbReference type="PANTHER" id="PTHR43411:SF1">
    <property type="entry name" value="ADENYLOSUCCINATE LYASE"/>
    <property type="match status" value="1"/>
</dbReference>
<evidence type="ECO:0000256" key="9">
    <source>
        <dbReference type="ARBA" id="ARBA00025012"/>
    </source>
</evidence>
<evidence type="ECO:0000256" key="11">
    <source>
        <dbReference type="ARBA" id="ARBA00049115"/>
    </source>
</evidence>
<dbReference type="SUPFAM" id="SSF48557">
    <property type="entry name" value="L-aspartase-like"/>
    <property type="match status" value="1"/>
</dbReference>
<dbReference type="Pfam" id="PF00206">
    <property type="entry name" value="Lyase_1"/>
    <property type="match status" value="1"/>
</dbReference>
<keyword evidence="7 13" id="KW-0456">Lyase</keyword>